<accession>A0A3Q0T175</accession>
<dbReference type="Gene3D" id="1.10.533.10">
    <property type="entry name" value="Death Domain, Fas"/>
    <property type="match status" value="1"/>
</dbReference>
<evidence type="ECO:0000313" key="2">
    <source>
        <dbReference type="Ensembl" id="ENSACIP00000029767.1"/>
    </source>
</evidence>
<feature type="domain" description="Pyrin" evidence="1">
    <location>
        <begin position="1"/>
        <end position="90"/>
    </location>
</feature>
<dbReference type="PROSITE" id="PS50824">
    <property type="entry name" value="DAPIN"/>
    <property type="match status" value="1"/>
</dbReference>
<evidence type="ECO:0000259" key="1">
    <source>
        <dbReference type="PROSITE" id="PS50824"/>
    </source>
</evidence>
<keyword evidence="3" id="KW-1185">Reference proteome</keyword>
<dbReference type="Pfam" id="PF02758">
    <property type="entry name" value="PYRIN"/>
    <property type="match status" value="1"/>
</dbReference>
<sequence>MFQSDREKLLEMLEDLKQEEFEKFKWFLRDKDVLVGLRPIPESQLEASTTCELVDLMLKTYTQHTVEVTKKVLRKVKRNDLVQKFSDASS</sequence>
<dbReference type="Ensembl" id="ENSACIT00000030548.1">
    <property type="protein sequence ID" value="ENSACIP00000029767.1"/>
    <property type="gene ID" value="ENSACIG00000023056.1"/>
</dbReference>
<reference evidence="2" key="1">
    <citation type="submission" date="2025-08" db="UniProtKB">
        <authorList>
            <consortium name="Ensembl"/>
        </authorList>
    </citation>
    <scope>IDENTIFICATION</scope>
</reference>
<dbReference type="InterPro" id="IPR004020">
    <property type="entry name" value="DAPIN"/>
</dbReference>
<evidence type="ECO:0000313" key="3">
    <source>
        <dbReference type="Proteomes" id="UP000261340"/>
    </source>
</evidence>
<dbReference type="OMA" id="CCHICIF"/>
<name>A0A3Q0T175_AMPCI</name>
<dbReference type="SMART" id="SM01289">
    <property type="entry name" value="PYRIN"/>
    <property type="match status" value="1"/>
</dbReference>
<proteinExistence type="predicted"/>
<dbReference type="SUPFAM" id="SSF47986">
    <property type="entry name" value="DEATH domain"/>
    <property type="match status" value="1"/>
</dbReference>
<reference evidence="2" key="2">
    <citation type="submission" date="2025-09" db="UniProtKB">
        <authorList>
            <consortium name="Ensembl"/>
        </authorList>
    </citation>
    <scope>IDENTIFICATION</scope>
</reference>
<dbReference type="GeneTree" id="ENSGT00940000177379"/>
<dbReference type="InterPro" id="IPR011029">
    <property type="entry name" value="DEATH-like_dom_sf"/>
</dbReference>
<protein>
    <recommendedName>
        <fullName evidence="1">Pyrin domain-containing protein</fullName>
    </recommendedName>
</protein>
<dbReference type="Proteomes" id="UP000261340">
    <property type="component" value="Unplaced"/>
</dbReference>
<dbReference type="AlphaFoldDB" id="A0A3Q0T175"/>
<dbReference type="STRING" id="61819.ENSACIP00000029767"/>
<organism evidence="2 3">
    <name type="scientific">Amphilophus citrinellus</name>
    <name type="common">Midas cichlid</name>
    <name type="synonym">Cichlasoma citrinellum</name>
    <dbReference type="NCBI Taxonomy" id="61819"/>
    <lineage>
        <taxon>Eukaryota</taxon>
        <taxon>Metazoa</taxon>
        <taxon>Chordata</taxon>
        <taxon>Craniata</taxon>
        <taxon>Vertebrata</taxon>
        <taxon>Euteleostomi</taxon>
        <taxon>Actinopterygii</taxon>
        <taxon>Neopterygii</taxon>
        <taxon>Teleostei</taxon>
        <taxon>Neoteleostei</taxon>
        <taxon>Acanthomorphata</taxon>
        <taxon>Ovalentaria</taxon>
        <taxon>Cichlomorphae</taxon>
        <taxon>Cichliformes</taxon>
        <taxon>Cichlidae</taxon>
        <taxon>New World cichlids</taxon>
        <taxon>Cichlasomatinae</taxon>
        <taxon>Heroini</taxon>
        <taxon>Amphilophus</taxon>
    </lineage>
</organism>